<proteinExistence type="predicted"/>
<sequence length="263" mass="30080">MMLALQRLTQSFEYGLSELKPLLLLVVVAAVYTNTELASHVLREIAPNHPNPLDYLTDELCQLSKKFEGVHNRFAIFLHLVLIHFKNQFIKFLIDTFRKVAVLGWCVLLRLSGDARPTVISYQPKRVIESCLTVFEGLQRALKAQAENKNSDWDSDGQLLYPQFFILILIPRNFRRKRTLNNLLLLLMMIMLQMFSFCSNKRWNVCEQHVKSEESKRLEQAGGYSFNAAAPVPSTFNFINVVSIVLIGPPTGRGWYGGGGRYI</sequence>
<keyword evidence="2" id="KW-1185">Reference proteome</keyword>
<protein>
    <submittedName>
        <fullName evidence="3">Uncharacterized protein</fullName>
    </submittedName>
</protein>
<name>A0A1I7X3R1_HETBA</name>
<dbReference type="WBParaSite" id="Hba_12244">
    <property type="protein sequence ID" value="Hba_12244"/>
    <property type="gene ID" value="Hba_12244"/>
</dbReference>
<evidence type="ECO:0000313" key="2">
    <source>
        <dbReference type="Proteomes" id="UP000095283"/>
    </source>
</evidence>
<evidence type="ECO:0000313" key="3">
    <source>
        <dbReference type="WBParaSite" id="Hba_12244"/>
    </source>
</evidence>
<accession>A0A1I7X3R1</accession>
<keyword evidence="1" id="KW-0472">Membrane</keyword>
<dbReference type="AlphaFoldDB" id="A0A1I7X3R1"/>
<keyword evidence="1" id="KW-1133">Transmembrane helix</keyword>
<dbReference type="Proteomes" id="UP000095283">
    <property type="component" value="Unplaced"/>
</dbReference>
<keyword evidence="1" id="KW-0812">Transmembrane</keyword>
<organism evidence="2 3">
    <name type="scientific">Heterorhabditis bacteriophora</name>
    <name type="common">Entomopathogenic nematode worm</name>
    <dbReference type="NCBI Taxonomy" id="37862"/>
    <lineage>
        <taxon>Eukaryota</taxon>
        <taxon>Metazoa</taxon>
        <taxon>Ecdysozoa</taxon>
        <taxon>Nematoda</taxon>
        <taxon>Chromadorea</taxon>
        <taxon>Rhabditida</taxon>
        <taxon>Rhabditina</taxon>
        <taxon>Rhabditomorpha</taxon>
        <taxon>Strongyloidea</taxon>
        <taxon>Heterorhabditidae</taxon>
        <taxon>Heterorhabditis</taxon>
    </lineage>
</organism>
<evidence type="ECO:0000256" key="1">
    <source>
        <dbReference type="SAM" id="Phobius"/>
    </source>
</evidence>
<feature type="transmembrane region" description="Helical" evidence="1">
    <location>
        <begin position="179"/>
        <end position="197"/>
    </location>
</feature>
<reference evidence="3" key="1">
    <citation type="submission" date="2016-11" db="UniProtKB">
        <authorList>
            <consortium name="WormBaseParasite"/>
        </authorList>
    </citation>
    <scope>IDENTIFICATION</scope>
</reference>